<feature type="domain" description="TNFR-Cys" evidence="3">
    <location>
        <begin position="170"/>
        <end position="212"/>
    </location>
</feature>
<dbReference type="GO" id="GO:0006924">
    <property type="term" value="P:activation-induced cell death of T cells"/>
    <property type="evidence" value="ECO:0007669"/>
    <property type="project" value="TreeGrafter"/>
</dbReference>
<protein>
    <recommendedName>
        <fullName evidence="3">TNFR-Cys domain-containing protein</fullName>
    </recommendedName>
</protein>
<dbReference type="GO" id="GO:0031265">
    <property type="term" value="C:CD95 death-inducing signaling complex"/>
    <property type="evidence" value="ECO:0007669"/>
    <property type="project" value="TreeGrafter"/>
</dbReference>
<reference evidence="4 5" key="1">
    <citation type="submission" date="2024-04" db="EMBL/GenBank/DDBJ databases">
        <authorList>
            <person name="Waldvogel A.-M."/>
            <person name="Schoenle A."/>
        </authorList>
    </citation>
    <scope>NUCLEOTIDE SEQUENCE [LARGE SCALE GENOMIC DNA]</scope>
</reference>
<dbReference type="GO" id="GO:0009897">
    <property type="term" value="C:external side of plasma membrane"/>
    <property type="evidence" value="ECO:0007669"/>
    <property type="project" value="TreeGrafter"/>
</dbReference>
<feature type="repeat" description="TNFR-Cys" evidence="1">
    <location>
        <begin position="170"/>
        <end position="212"/>
    </location>
</feature>
<dbReference type="SMART" id="SM00208">
    <property type="entry name" value="TNFR"/>
    <property type="match status" value="3"/>
</dbReference>
<feature type="repeat" description="TNFR-Cys" evidence="1">
    <location>
        <begin position="125"/>
        <end position="169"/>
    </location>
</feature>
<evidence type="ECO:0000313" key="4">
    <source>
        <dbReference type="EMBL" id="CAL1577545.1"/>
    </source>
</evidence>
<name>A0AAV2JP93_KNICA</name>
<keyword evidence="5" id="KW-1185">Reference proteome</keyword>
<organism evidence="4 5">
    <name type="scientific">Knipowitschia caucasica</name>
    <name type="common">Caucasian dwarf goby</name>
    <name type="synonym">Pomatoschistus caucasicus</name>
    <dbReference type="NCBI Taxonomy" id="637954"/>
    <lineage>
        <taxon>Eukaryota</taxon>
        <taxon>Metazoa</taxon>
        <taxon>Chordata</taxon>
        <taxon>Craniata</taxon>
        <taxon>Vertebrata</taxon>
        <taxon>Euteleostomi</taxon>
        <taxon>Actinopterygii</taxon>
        <taxon>Neopterygii</taxon>
        <taxon>Teleostei</taxon>
        <taxon>Neoteleostei</taxon>
        <taxon>Acanthomorphata</taxon>
        <taxon>Gobiaria</taxon>
        <taxon>Gobiiformes</taxon>
        <taxon>Gobioidei</taxon>
        <taxon>Gobiidae</taxon>
        <taxon>Gobiinae</taxon>
        <taxon>Knipowitschia</taxon>
    </lineage>
</organism>
<evidence type="ECO:0000313" key="5">
    <source>
        <dbReference type="Proteomes" id="UP001497482"/>
    </source>
</evidence>
<dbReference type="GO" id="GO:0043066">
    <property type="term" value="P:negative regulation of apoptotic process"/>
    <property type="evidence" value="ECO:0007669"/>
    <property type="project" value="TreeGrafter"/>
</dbReference>
<evidence type="ECO:0000256" key="1">
    <source>
        <dbReference type="PROSITE-ProRule" id="PRU00206"/>
    </source>
</evidence>
<dbReference type="InterPro" id="IPR001368">
    <property type="entry name" value="TNFR/NGFR_Cys_rich_reg"/>
</dbReference>
<dbReference type="Proteomes" id="UP001497482">
    <property type="component" value="Chromosome 13"/>
</dbReference>
<dbReference type="SUPFAM" id="SSF57586">
    <property type="entry name" value="TNF receptor-like"/>
    <property type="match status" value="1"/>
</dbReference>
<dbReference type="PROSITE" id="PS50050">
    <property type="entry name" value="TNFR_NGFR_2"/>
    <property type="match status" value="2"/>
</dbReference>
<keyword evidence="2" id="KW-0812">Transmembrane</keyword>
<dbReference type="GO" id="GO:0045121">
    <property type="term" value="C:membrane raft"/>
    <property type="evidence" value="ECO:0007669"/>
    <property type="project" value="TreeGrafter"/>
</dbReference>
<dbReference type="GO" id="GO:0097192">
    <property type="term" value="P:extrinsic apoptotic signaling pathway in absence of ligand"/>
    <property type="evidence" value="ECO:0007669"/>
    <property type="project" value="TreeGrafter"/>
</dbReference>
<sequence length="276" mass="30342">MYQASRGHASPAVKVSLAQCSLEACVITSEVELPLALDRNRKYYRQKEHYARELCNIVMACAKVTVLLRVPCLLLVICLVISQTKGQDYCQDGQYELNGRTCCMCPAGNRVQAHCTDQNHTKCEPCVDGKEYQLHATTQTTCEPCTSCEHPNANLEVARKCTPKVDSTCKCKENHYCHAGPDTNNCNICEPCRVCGSEGFRVACSASNNTVCNEKPRDDTVAIIGGTLGCLAVVAGVLGAVYWWKKRSRGVTLTDQNTEHLPLQPVTGKNIINSFF</sequence>
<accession>A0AAV2JP93</accession>
<dbReference type="Gene3D" id="2.10.50.10">
    <property type="entry name" value="Tumor Necrosis Factor Receptor, subunit A, domain 2"/>
    <property type="match status" value="2"/>
</dbReference>
<evidence type="ECO:0000259" key="3">
    <source>
        <dbReference type="PROSITE" id="PS50050"/>
    </source>
</evidence>
<comment type="caution">
    <text evidence="1">Lacks conserved residue(s) required for the propagation of feature annotation.</text>
</comment>
<dbReference type="PANTHER" id="PTHR46874:SF1">
    <property type="entry name" value="TUMOR NECROSIS FACTOR RECEPTOR SUPERFAMILY MEMBER 6"/>
    <property type="match status" value="1"/>
</dbReference>
<dbReference type="GO" id="GO:0005031">
    <property type="term" value="F:tumor necrosis factor receptor activity"/>
    <property type="evidence" value="ECO:0007669"/>
    <property type="project" value="TreeGrafter"/>
</dbReference>
<gene>
    <name evidence="4" type="ORF">KC01_LOCUS8884</name>
</gene>
<keyword evidence="2" id="KW-1133">Transmembrane helix</keyword>
<dbReference type="GO" id="GO:0032872">
    <property type="term" value="P:regulation of stress-activated MAPK cascade"/>
    <property type="evidence" value="ECO:0007669"/>
    <property type="project" value="TreeGrafter"/>
</dbReference>
<dbReference type="AlphaFoldDB" id="A0AAV2JP93"/>
<dbReference type="EMBL" id="OZ035835">
    <property type="protein sequence ID" value="CAL1577545.1"/>
    <property type="molecule type" value="Genomic_DNA"/>
</dbReference>
<evidence type="ECO:0000256" key="2">
    <source>
        <dbReference type="SAM" id="Phobius"/>
    </source>
</evidence>
<proteinExistence type="predicted"/>
<dbReference type="GO" id="GO:0097049">
    <property type="term" value="P:motor neuron apoptotic process"/>
    <property type="evidence" value="ECO:0007669"/>
    <property type="project" value="TreeGrafter"/>
</dbReference>
<keyword evidence="2" id="KW-0472">Membrane</keyword>
<dbReference type="PANTHER" id="PTHR46874">
    <property type="entry name" value="TUMOR NECROSIS FACTOR RECEPTOR SUPERFAMILY MEMBER 6"/>
    <property type="match status" value="1"/>
</dbReference>
<feature type="transmembrane region" description="Helical" evidence="2">
    <location>
        <begin position="221"/>
        <end position="244"/>
    </location>
</feature>
<feature type="domain" description="TNFR-Cys" evidence="3">
    <location>
        <begin position="125"/>
        <end position="169"/>
    </location>
</feature>
<dbReference type="GO" id="GO:0097527">
    <property type="term" value="P:necroptotic signaling pathway"/>
    <property type="evidence" value="ECO:0007669"/>
    <property type="project" value="TreeGrafter"/>
</dbReference>